<feature type="domain" description="ERCC4" evidence="2">
    <location>
        <begin position="127"/>
        <end position="217"/>
    </location>
</feature>
<dbReference type="GO" id="GO:0003677">
    <property type="term" value="F:DNA binding"/>
    <property type="evidence" value="ECO:0007669"/>
    <property type="project" value="InterPro"/>
</dbReference>
<accession>A0A3N4GUR7</accession>
<dbReference type="GO" id="GO:0004518">
    <property type="term" value="F:nuclease activity"/>
    <property type="evidence" value="ECO:0007669"/>
    <property type="project" value="InterPro"/>
</dbReference>
<gene>
    <name evidence="3" type="ORF">EF294_06065</name>
</gene>
<evidence type="ECO:0000313" key="4">
    <source>
        <dbReference type="Proteomes" id="UP000267536"/>
    </source>
</evidence>
<dbReference type="Pfam" id="PF02732">
    <property type="entry name" value="ERCC4"/>
    <property type="match status" value="1"/>
</dbReference>
<dbReference type="EMBL" id="RKMH01000004">
    <property type="protein sequence ID" value="RPA64698.1"/>
    <property type="molecule type" value="Genomic_DNA"/>
</dbReference>
<dbReference type="SUPFAM" id="SSF52980">
    <property type="entry name" value="Restriction endonuclease-like"/>
    <property type="match status" value="1"/>
</dbReference>
<dbReference type="Proteomes" id="UP000267536">
    <property type="component" value="Unassembled WGS sequence"/>
</dbReference>
<dbReference type="InterPro" id="IPR011335">
    <property type="entry name" value="Restrct_endonuc-II-like"/>
</dbReference>
<dbReference type="GO" id="GO:0006259">
    <property type="term" value="P:DNA metabolic process"/>
    <property type="evidence" value="ECO:0007669"/>
    <property type="project" value="UniProtKB-ARBA"/>
</dbReference>
<keyword evidence="4" id="KW-1185">Reference proteome</keyword>
<dbReference type="OrthoDB" id="9776021at2"/>
<dbReference type="AlphaFoldDB" id="A0A3N4GUR7"/>
<evidence type="ECO:0000256" key="1">
    <source>
        <dbReference type="SAM" id="MobiDB-lite"/>
    </source>
</evidence>
<dbReference type="Gene3D" id="3.40.50.10130">
    <property type="match status" value="1"/>
</dbReference>
<sequence>MPDDLLIARNPEEGTSLPYLVRLPLGPDGIVLKTRETWPRTTKVYCQRVGEWPEDPEIVECLAVRSISRRGAAIDLVLERGRENRSQFVLTRARGREMVFWQSRRTAKQARPNVTVPTARAHGRIVDIVVDTRERYGYKFSAQQAHTSKRGLPVGDYAVFDGEDLVATAERKSIEDLASSLLSGKMTYVMADLAAQPRGAVIVDSGYSKLFKLEHAPASSVADAVAEAQARFPTVPIVFCETRALAQEWLYRWFGACLAEWDLDRAGKSSPTQLSGGMVGMPTDPDGL</sequence>
<evidence type="ECO:0000259" key="2">
    <source>
        <dbReference type="SMART" id="SM00891"/>
    </source>
</evidence>
<reference evidence="3 4" key="1">
    <citation type="submission" date="2018-11" db="EMBL/GenBank/DDBJ databases">
        <title>Draft genome sequence of Gordonia sp. RS15-1S isolated from rice stems.</title>
        <authorList>
            <person name="Muangham S."/>
        </authorList>
    </citation>
    <scope>NUCLEOTIDE SEQUENCE [LARGE SCALE GENOMIC DNA]</scope>
    <source>
        <strain evidence="3 4">RS15-1S</strain>
    </source>
</reference>
<name>A0A3N4GUR7_9ACTN</name>
<organism evidence="3 4">
    <name type="scientific">Gordonia oryzae</name>
    <dbReference type="NCBI Taxonomy" id="2487349"/>
    <lineage>
        <taxon>Bacteria</taxon>
        <taxon>Bacillati</taxon>
        <taxon>Actinomycetota</taxon>
        <taxon>Actinomycetes</taxon>
        <taxon>Mycobacteriales</taxon>
        <taxon>Gordoniaceae</taxon>
        <taxon>Gordonia</taxon>
    </lineage>
</organism>
<dbReference type="SMART" id="SM00891">
    <property type="entry name" value="ERCC4"/>
    <property type="match status" value="1"/>
</dbReference>
<evidence type="ECO:0000313" key="3">
    <source>
        <dbReference type="EMBL" id="RPA64698.1"/>
    </source>
</evidence>
<protein>
    <recommendedName>
        <fullName evidence="2">ERCC4 domain-containing protein</fullName>
    </recommendedName>
</protein>
<dbReference type="RefSeq" id="WP_123926805.1">
    <property type="nucleotide sequence ID" value="NZ_JBPSDP010000004.1"/>
</dbReference>
<dbReference type="InterPro" id="IPR006166">
    <property type="entry name" value="ERCC4_domain"/>
</dbReference>
<comment type="caution">
    <text evidence="3">The sequence shown here is derived from an EMBL/GenBank/DDBJ whole genome shotgun (WGS) entry which is preliminary data.</text>
</comment>
<proteinExistence type="predicted"/>
<feature type="region of interest" description="Disordered" evidence="1">
    <location>
        <begin position="269"/>
        <end position="288"/>
    </location>
</feature>